<feature type="transmembrane region" description="Helical" evidence="1">
    <location>
        <begin position="131"/>
        <end position="151"/>
    </location>
</feature>
<dbReference type="EMBL" id="CAJNNV010033338">
    <property type="protein sequence ID" value="CAE8643346.1"/>
    <property type="molecule type" value="Genomic_DNA"/>
</dbReference>
<feature type="non-terminal residue" evidence="2">
    <location>
        <position position="1"/>
    </location>
</feature>
<reference evidence="2" key="1">
    <citation type="submission" date="2021-02" db="EMBL/GenBank/DDBJ databases">
        <authorList>
            <person name="Dougan E. K."/>
            <person name="Rhodes N."/>
            <person name="Thang M."/>
            <person name="Chan C."/>
        </authorList>
    </citation>
    <scope>NUCLEOTIDE SEQUENCE</scope>
</reference>
<organism evidence="2 3">
    <name type="scientific">Polarella glacialis</name>
    <name type="common">Dinoflagellate</name>
    <dbReference type="NCBI Taxonomy" id="89957"/>
    <lineage>
        <taxon>Eukaryota</taxon>
        <taxon>Sar</taxon>
        <taxon>Alveolata</taxon>
        <taxon>Dinophyceae</taxon>
        <taxon>Suessiales</taxon>
        <taxon>Suessiaceae</taxon>
        <taxon>Polarella</taxon>
    </lineage>
</organism>
<sequence>KISATPNEISYGGTISACEKGGQWQLGLSLLSSLPDLRLAPDGISFTSAMSACEKASEWQLTLGLLSSMLDLRLAPDEFSCSCALTACEKAGYFQLPPSILSRLATMSVARLPSIFCRKEFAVSRKNKLDVVFSFVCVGCRLCVLLVVWLFNCLSLCSELLLLLAA</sequence>
<evidence type="ECO:0008006" key="4">
    <source>
        <dbReference type="Google" id="ProtNLM"/>
    </source>
</evidence>
<dbReference type="InterPro" id="IPR011990">
    <property type="entry name" value="TPR-like_helical_dom_sf"/>
</dbReference>
<comment type="caution">
    <text evidence="2">The sequence shown here is derived from an EMBL/GenBank/DDBJ whole genome shotgun (WGS) entry which is preliminary data.</text>
</comment>
<evidence type="ECO:0000256" key="1">
    <source>
        <dbReference type="SAM" id="Phobius"/>
    </source>
</evidence>
<name>A0A813I0Q5_POLGL</name>
<dbReference type="OrthoDB" id="7457040at2759"/>
<evidence type="ECO:0000313" key="3">
    <source>
        <dbReference type="Proteomes" id="UP000654075"/>
    </source>
</evidence>
<keyword evidence="1" id="KW-0812">Transmembrane</keyword>
<keyword evidence="1" id="KW-0472">Membrane</keyword>
<keyword evidence="3" id="KW-1185">Reference proteome</keyword>
<evidence type="ECO:0000313" key="2">
    <source>
        <dbReference type="EMBL" id="CAE8643346.1"/>
    </source>
</evidence>
<dbReference type="AlphaFoldDB" id="A0A813I0Q5"/>
<keyword evidence="1" id="KW-1133">Transmembrane helix</keyword>
<protein>
    <recommendedName>
        <fullName evidence="4">Pentatricopeptide repeat-containing protein</fullName>
    </recommendedName>
</protein>
<dbReference type="Gene3D" id="1.25.40.10">
    <property type="entry name" value="Tetratricopeptide repeat domain"/>
    <property type="match status" value="1"/>
</dbReference>
<proteinExistence type="predicted"/>
<accession>A0A813I0Q5</accession>
<dbReference type="Proteomes" id="UP000654075">
    <property type="component" value="Unassembled WGS sequence"/>
</dbReference>
<gene>
    <name evidence="2" type="ORF">PGLA1383_LOCUS57691</name>
</gene>
<feature type="non-terminal residue" evidence="2">
    <location>
        <position position="166"/>
    </location>
</feature>